<evidence type="ECO:0000256" key="2">
    <source>
        <dbReference type="ARBA" id="ARBA00005077"/>
    </source>
</evidence>
<dbReference type="UniPathway" id="UPA00068">
    <property type="reaction ID" value="UER00171"/>
</dbReference>
<evidence type="ECO:0000256" key="3">
    <source>
        <dbReference type="ARBA" id="ARBA00007800"/>
    </source>
</evidence>
<comment type="pathway">
    <text evidence="1 11">Pyrimidine metabolism; UMP biosynthesis via de novo pathway; (S)-dihydroorotate from bicarbonate: step 1/3.</text>
</comment>
<comment type="subunit">
    <text evidence="11">Composed of two chains; the small (or glutamine) chain promotes the hydrolysis of glutamine to ammonia, which is used by the large (or ammonia) chain to synthesize carbamoyl phosphate. Tetramer of heterodimers (alpha,beta)4.</text>
</comment>
<dbReference type="Pfam" id="PF00117">
    <property type="entry name" value="GATase"/>
    <property type="match status" value="1"/>
</dbReference>
<dbReference type="InterPro" id="IPR035686">
    <property type="entry name" value="CPSase_GATase1"/>
</dbReference>
<name>A0A6J4SG69_9ACTN</name>
<dbReference type="AlphaFoldDB" id="A0A6J4SG69"/>
<evidence type="ECO:0000256" key="4">
    <source>
        <dbReference type="ARBA" id="ARBA00022598"/>
    </source>
</evidence>
<dbReference type="UniPathway" id="UPA00070">
    <property type="reaction ID" value="UER00115"/>
</dbReference>
<feature type="binding site" evidence="11">
    <location>
        <position position="316"/>
    </location>
    <ligand>
        <name>L-glutamine</name>
        <dbReference type="ChEBI" id="CHEBI:58359"/>
    </ligand>
</feature>
<sequence>MIGWEHGLGRGRSNNLGPLAGRSRAIVVLEDGVSFSGWTFAGDGEVSGEVVFTTSMVGYQETLTDPSYRGQIVLFTYPLIGNYGVIPDDAESKKVQAAAVLVREYTEYPSNWASELSLADLLESHGTLGVEGLDTRALTRHLRDKGSMRGIISTVETDVDSLREKANTHPSMEGLDLASSSAQLTEPTLLPAFGEERCRVVALDYGVKGSIYRELRSRGASVLAVPGSTGAEEILSHRPDGVFLSNGPGDPAALEEAATTVENIVGEAPVFGICLGHQLLGLALGCRTYKMPFGHHGANHPVRNLETGKIEITSQNHGFAVVGETLPEGVELTHQNLYDGTVEGLKSSRLRAWSVQYHPESSPGPHDSGYLFDGFVEVASGARAL</sequence>
<dbReference type="Gene3D" id="3.40.50.880">
    <property type="match status" value="1"/>
</dbReference>
<feature type="binding site" evidence="11">
    <location>
        <position position="247"/>
    </location>
    <ligand>
        <name>L-glutamine</name>
        <dbReference type="ChEBI" id="CHEBI:58359"/>
    </ligand>
</feature>
<keyword evidence="4 11" id="KW-0436">Ligase</keyword>
<dbReference type="InterPro" id="IPR002474">
    <property type="entry name" value="CarbamoylP_synth_ssu_N"/>
</dbReference>
<keyword evidence="11" id="KW-0055">Arginine biosynthesis</keyword>
<dbReference type="InterPro" id="IPR017926">
    <property type="entry name" value="GATASE"/>
</dbReference>
<dbReference type="PANTHER" id="PTHR43418:SF7">
    <property type="entry name" value="CARBAMOYL-PHOSPHATE SYNTHASE SMALL CHAIN"/>
    <property type="match status" value="1"/>
</dbReference>
<dbReference type="EC" id="6.3.5.5" evidence="11"/>
<dbReference type="EMBL" id="CADCVI010000245">
    <property type="protein sequence ID" value="CAA9495061.1"/>
    <property type="molecule type" value="Genomic_DNA"/>
</dbReference>
<evidence type="ECO:0000256" key="9">
    <source>
        <dbReference type="ARBA" id="ARBA00048816"/>
    </source>
</evidence>
<organism evidence="13">
    <name type="scientific">uncultured Rubrobacteraceae bacterium</name>
    <dbReference type="NCBI Taxonomy" id="349277"/>
    <lineage>
        <taxon>Bacteria</taxon>
        <taxon>Bacillati</taxon>
        <taxon>Actinomycetota</taxon>
        <taxon>Rubrobacteria</taxon>
        <taxon>Rubrobacterales</taxon>
        <taxon>Rubrobacteraceae</taxon>
        <taxon>environmental samples</taxon>
    </lineage>
</organism>
<evidence type="ECO:0000256" key="1">
    <source>
        <dbReference type="ARBA" id="ARBA00004812"/>
    </source>
</evidence>
<feature type="binding site" evidence="11">
    <location>
        <position position="318"/>
    </location>
    <ligand>
        <name>L-glutamine</name>
        <dbReference type="ChEBI" id="CHEBI:58359"/>
    </ligand>
</feature>
<evidence type="ECO:0000259" key="12">
    <source>
        <dbReference type="SMART" id="SM01097"/>
    </source>
</evidence>
<keyword evidence="11" id="KW-0028">Amino-acid biosynthesis</keyword>
<feature type="binding site" evidence="11">
    <location>
        <position position="275"/>
    </location>
    <ligand>
        <name>L-glutamine</name>
        <dbReference type="ChEBI" id="CHEBI:58359"/>
    </ligand>
</feature>
<keyword evidence="6 11" id="KW-0067">ATP-binding</keyword>
<dbReference type="GO" id="GO:0006207">
    <property type="term" value="P:'de novo' pyrimidine nucleobase biosynthetic process"/>
    <property type="evidence" value="ECO:0007669"/>
    <property type="project" value="InterPro"/>
</dbReference>
<feature type="binding site" evidence="11">
    <location>
        <position position="278"/>
    </location>
    <ligand>
        <name>L-glutamine</name>
        <dbReference type="ChEBI" id="CHEBI:58359"/>
    </ligand>
</feature>
<dbReference type="GO" id="GO:0006541">
    <property type="term" value="P:glutamine metabolic process"/>
    <property type="evidence" value="ECO:0007669"/>
    <property type="project" value="InterPro"/>
</dbReference>
<dbReference type="SUPFAM" id="SSF52317">
    <property type="entry name" value="Class I glutamine amidotransferase-like"/>
    <property type="match status" value="1"/>
</dbReference>
<feature type="active site" evidence="11">
    <location>
        <position position="358"/>
    </location>
</feature>
<evidence type="ECO:0000256" key="5">
    <source>
        <dbReference type="ARBA" id="ARBA00022741"/>
    </source>
</evidence>
<protein>
    <recommendedName>
        <fullName evidence="11">Carbamoyl phosphate synthase small chain</fullName>
        <ecNumber evidence="11">6.3.5.5</ecNumber>
    </recommendedName>
    <alternativeName>
        <fullName evidence="11">Carbamoyl phosphate synthetase glutamine chain</fullName>
    </alternativeName>
</protein>
<keyword evidence="7 11" id="KW-0315">Glutamine amidotransferase</keyword>
<evidence type="ECO:0000256" key="6">
    <source>
        <dbReference type="ARBA" id="ARBA00022840"/>
    </source>
</evidence>
<evidence type="ECO:0000256" key="10">
    <source>
        <dbReference type="ARBA" id="ARBA00049285"/>
    </source>
</evidence>
<feature type="domain" description="Carbamoyl-phosphate synthase small subunit N-terminal" evidence="12">
    <location>
        <begin position="23"/>
        <end position="153"/>
    </location>
</feature>
<feature type="active site" evidence="11">
    <location>
        <position position="360"/>
    </location>
</feature>
<proteinExistence type="inferred from homology"/>
<evidence type="ECO:0000256" key="7">
    <source>
        <dbReference type="ARBA" id="ARBA00022962"/>
    </source>
</evidence>
<gene>
    <name evidence="11" type="primary">carA</name>
    <name evidence="13" type="ORF">AVDCRST_MAG25-3618</name>
</gene>
<comment type="catalytic activity">
    <reaction evidence="10 11">
        <text>L-glutamine + H2O = L-glutamate + NH4(+)</text>
        <dbReference type="Rhea" id="RHEA:15889"/>
        <dbReference type="ChEBI" id="CHEBI:15377"/>
        <dbReference type="ChEBI" id="CHEBI:28938"/>
        <dbReference type="ChEBI" id="CHEBI:29985"/>
        <dbReference type="ChEBI" id="CHEBI:58359"/>
    </reaction>
</comment>
<feature type="active site" description="Nucleophile" evidence="11">
    <location>
        <position position="274"/>
    </location>
</feature>
<dbReference type="GO" id="GO:0044205">
    <property type="term" value="P:'de novo' UMP biosynthetic process"/>
    <property type="evidence" value="ECO:0007669"/>
    <property type="project" value="UniProtKB-UniRule"/>
</dbReference>
<dbReference type="Gene3D" id="3.50.30.20">
    <property type="entry name" value="Carbamoyl-phosphate synthase small subunit, N-terminal domain"/>
    <property type="match status" value="1"/>
</dbReference>
<comment type="catalytic activity">
    <reaction evidence="9 11">
        <text>hydrogencarbonate + L-glutamine + 2 ATP + H2O = carbamoyl phosphate + L-glutamate + 2 ADP + phosphate + 2 H(+)</text>
        <dbReference type="Rhea" id="RHEA:18633"/>
        <dbReference type="ChEBI" id="CHEBI:15377"/>
        <dbReference type="ChEBI" id="CHEBI:15378"/>
        <dbReference type="ChEBI" id="CHEBI:17544"/>
        <dbReference type="ChEBI" id="CHEBI:29985"/>
        <dbReference type="ChEBI" id="CHEBI:30616"/>
        <dbReference type="ChEBI" id="CHEBI:43474"/>
        <dbReference type="ChEBI" id="CHEBI:58228"/>
        <dbReference type="ChEBI" id="CHEBI:58359"/>
        <dbReference type="ChEBI" id="CHEBI:456216"/>
        <dbReference type="EC" id="6.3.5.5"/>
    </reaction>
</comment>
<dbReference type="HAMAP" id="MF_01209">
    <property type="entry name" value="CPSase_S_chain"/>
    <property type="match status" value="1"/>
</dbReference>
<dbReference type="GO" id="GO:0004088">
    <property type="term" value="F:carbamoyl-phosphate synthase (glutamine-hydrolyzing) activity"/>
    <property type="evidence" value="ECO:0007669"/>
    <property type="project" value="UniProtKB-UniRule"/>
</dbReference>
<dbReference type="PRINTS" id="PR00096">
    <property type="entry name" value="GATASE"/>
</dbReference>
<dbReference type="InterPro" id="IPR036480">
    <property type="entry name" value="CarbP_synth_ssu_N_sf"/>
</dbReference>
<reference evidence="13" key="1">
    <citation type="submission" date="2020-02" db="EMBL/GenBank/DDBJ databases">
        <authorList>
            <person name="Meier V. D."/>
        </authorList>
    </citation>
    <scope>NUCLEOTIDE SEQUENCE</scope>
    <source>
        <strain evidence="13">AVDCRST_MAG25</strain>
    </source>
</reference>
<evidence type="ECO:0000256" key="8">
    <source>
        <dbReference type="ARBA" id="ARBA00022975"/>
    </source>
</evidence>
<feature type="binding site" evidence="11">
    <location>
        <position position="249"/>
    </location>
    <ligand>
        <name>L-glutamine</name>
        <dbReference type="ChEBI" id="CHEBI:58359"/>
    </ligand>
</feature>
<dbReference type="FunFam" id="3.50.30.20:FF:000001">
    <property type="entry name" value="Carbamoyl-phosphate synthase small chain"/>
    <property type="match status" value="1"/>
</dbReference>
<comment type="function">
    <text evidence="11">Small subunit of the glutamine-dependent carbamoyl phosphate synthetase (CPSase). CPSase catalyzes the formation of carbamoyl phosphate from the ammonia moiety of glutamine, carbonate, and phosphate donated by ATP, constituting the first step of 2 biosynthetic pathways, one leading to arginine and/or urea and the other to pyrimidine nucleotides. The small subunit (glutamine amidotransferase) binds and cleaves glutamine to supply the large subunit with the substrate ammonia.</text>
</comment>
<dbReference type="GO" id="GO:0005524">
    <property type="term" value="F:ATP binding"/>
    <property type="evidence" value="ECO:0007669"/>
    <property type="project" value="UniProtKB-UniRule"/>
</dbReference>
<feature type="binding site" evidence="11">
    <location>
        <position position="67"/>
    </location>
    <ligand>
        <name>L-glutamine</name>
        <dbReference type="ChEBI" id="CHEBI:58359"/>
    </ligand>
</feature>
<feature type="region of interest" description="CPSase" evidence="11">
    <location>
        <begin position="1"/>
        <end position="197"/>
    </location>
</feature>
<dbReference type="PANTHER" id="PTHR43418">
    <property type="entry name" value="MULTIFUNCTIONAL TRYPTOPHAN BIOSYNTHESIS PROTEIN-RELATED"/>
    <property type="match status" value="1"/>
</dbReference>
<dbReference type="PROSITE" id="PS51273">
    <property type="entry name" value="GATASE_TYPE_1"/>
    <property type="match status" value="1"/>
</dbReference>
<dbReference type="GO" id="GO:0006526">
    <property type="term" value="P:L-arginine biosynthetic process"/>
    <property type="evidence" value="ECO:0007669"/>
    <property type="project" value="UniProtKB-UniRule"/>
</dbReference>
<dbReference type="SUPFAM" id="SSF52021">
    <property type="entry name" value="Carbamoyl phosphate synthetase, small subunit N-terminal domain"/>
    <property type="match status" value="1"/>
</dbReference>
<dbReference type="NCBIfam" id="TIGR01368">
    <property type="entry name" value="CPSaseIIsmall"/>
    <property type="match status" value="1"/>
</dbReference>
<dbReference type="InterPro" id="IPR050472">
    <property type="entry name" value="Anth_synth/Amidotransfase"/>
</dbReference>
<dbReference type="NCBIfam" id="NF009475">
    <property type="entry name" value="PRK12838.1"/>
    <property type="match status" value="1"/>
</dbReference>
<dbReference type="InterPro" id="IPR029062">
    <property type="entry name" value="Class_I_gatase-like"/>
</dbReference>
<keyword evidence="5 11" id="KW-0547">Nucleotide-binding</keyword>
<dbReference type="CDD" id="cd01744">
    <property type="entry name" value="GATase1_CPSase"/>
    <property type="match status" value="1"/>
</dbReference>
<dbReference type="SMART" id="SM01097">
    <property type="entry name" value="CPSase_sm_chain"/>
    <property type="match status" value="1"/>
</dbReference>
<dbReference type="Pfam" id="PF00988">
    <property type="entry name" value="CPSase_sm_chain"/>
    <property type="match status" value="1"/>
</dbReference>
<keyword evidence="8 11" id="KW-0665">Pyrimidine biosynthesis</keyword>
<dbReference type="PRINTS" id="PR00097">
    <property type="entry name" value="ANTSNTHASEII"/>
</dbReference>
<evidence type="ECO:0000313" key="13">
    <source>
        <dbReference type="EMBL" id="CAA9495061.1"/>
    </source>
</evidence>
<accession>A0A6J4SG69</accession>
<dbReference type="InterPro" id="IPR006274">
    <property type="entry name" value="CarbamoylP_synth_ssu"/>
</dbReference>
<feature type="binding site" evidence="11">
    <location>
        <position position="319"/>
    </location>
    <ligand>
        <name>L-glutamine</name>
        <dbReference type="ChEBI" id="CHEBI:58359"/>
    </ligand>
</feature>
<comment type="pathway">
    <text evidence="2 11">Amino-acid biosynthesis; L-arginine biosynthesis; carbamoyl phosphate from bicarbonate: step 1/1.</text>
</comment>
<dbReference type="PRINTS" id="PR00099">
    <property type="entry name" value="CPSGATASE"/>
</dbReference>
<evidence type="ECO:0000256" key="11">
    <source>
        <dbReference type="HAMAP-Rule" id="MF_01209"/>
    </source>
</evidence>
<comment type="similarity">
    <text evidence="3 11">Belongs to the CarA family.</text>
</comment>